<dbReference type="Proteomes" id="UP000095210">
    <property type="component" value="Chromosome"/>
</dbReference>
<dbReference type="FunFam" id="1.10.630.10:FF:000018">
    <property type="entry name" value="Cytochrome P450 monooxygenase"/>
    <property type="match status" value="1"/>
</dbReference>
<dbReference type="PROSITE" id="PS00086">
    <property type="entry name" value="CYTOCHROME_P450"/>
    <property type="match status" value="1"/>
</dbReference>
<dbReference type="AlphaFoldDB" id="A0AAC9HME0"/>
<evidence type="ECO:0000256" key="2">
    <source>
        <dbReference type="ARBA" id="ARBA00022617"/>
    </source>
</evidence>
<dbReference type="EC" id="1.14.-.-" evidence="8"/>
<dbReference type="Pfam" id="PF00067">
    <property type="entry name" value="p450"/>
    <property type="match status" value="1"/>
</dbReference>
<keyword evidence="4 7" id="KW-0560">Oxidoreductase</keyword>
<dbReference type="PRINTS" id="PR00359">
    <property type="entry name" value="BP450"/>
</dbReference>
<name>A0AAC9HME0_9PSEU</name>
<dbReference type="PANTHER" id="PTHR46696:SF6">
    <property type="entry name" value="P450, PUTATIVE (EUROFUNG)-RELATED"/>
    <property type="match status" value="1"/>
</dbReference>
<keyword evidence="6 7" id="KW-0503">Monooxygenase</keyword>
<dbReference type="KEGG" id="ahm:TL08_05960"/>
<dbReference type="GO" id="GO:0016705">
    <property type="term" value="F:oxidoreductase activity, acting on paired donors, with incorporation or reduction of molecular oxygen"/>
    <property type="evidence" value="ECO:0007669"/>
    <property type="project" value="InterPro"/>
</dbReference>
<dbReference type="EMBL" id="CP014859">
    <property type="protein sequence ID" value="AOS62017.1"/>
    <property type="molecule type" value="Genomic_DNA"/>
</dbReference>
<evidence type="ECO:0000256" key="6">
    <source>
        <dbReference type="ARBA" id="ARBA00023033"/>
    </source>
</evidence>
<dbReference type="Gene3D" id="1.10.630.10">
    <property type="entry name" value="Cytochrome P450"/>
    <property type="match status" value="1"/>
</dbReference>
<accession>A0AAC9HME0</accession>
<evidence type="ECO:0000313" key="8">
    <source>
        <dbReference type="EMBL" id="AOS62017.1"/>
    </source>
</evidence>
<evidence type="ECO:0000256" key="3">
    <source>
        <dbReference type="ARBA" id="ARBA00022723"/>
    </source>
</evidence>
<dbReference type="GO" id="GO:0020037">
    <property type="term" value="F:heme binding"/>
    <property type="evidence" value="ECO:0007669"/>
    <property type="project" value="InterPro"/>
</dbReference>
<evidence type="ECO:0000256" key="4">
    <source>
        <dbReference type="ARBA" id="ARBA00023002"/>
    </source>
</evidence>
<evidence type="ECO:0000313" key="9">
    <source>
        <dbReference type="Proteomes" id="UP000095210"/>
    </source>
</evidence>
<keyword evidence="9" id="KW-1185">Reference proteome</keyword>
<keyword evidence="3 7" id="KW-0479">Metal-binding</keyword>
<comment type="similarity">
    <text evidence="1 7">Belongs to the cytochrome P450 family.</text>
</comment>
<evidence type="ECO:0000256" key="1">
    <source>
        <dbReference type="ARBA" id="ARBA00010617"/>
    </source>
</evidence>
<reference evidence="9" key="1">
    <citation type="submission" date="2016-03" db="EMBL/GenBank/DDBJ databases">
        <title>Complete genome sequence of the type strain Actinoalloteichus hymeniacidonis DSM 45092.</title>
        <authorList>
            <person name="Schaffert L."/>
            <person name="Albersmeier A."/>
            <person name="Winkler A."/>
            <person name="Kalinowski J."/>
            <person name="Zotchev S."/>
            <person name="Ruckert C."/>
        </authorList>
    </citation>
    <scope>NUCLEOTIDE SEQUENCE [LARGE SCALE GENOMIC DNA]</scope>
    <source>
        <strain evidence="9">HPA177(T) (DSM 45092(T))</strain>
    </source>
</reference>
<keyword evidence="2 7" id="KW-0349">Heme</keyword>
<gene>
    <name evidence="8" type="ORF">TL08_05960</name>
</gene>
<dbReference type="SUPFAM" id="SSF48264">
    <property type="entry name" value="Cytochrome P450"/>
    <property type="match status" value="1"/>
</dbReference>
<dbReference type="InterPro" id="IPR002397">
    <property type="entry name" value="Cyt_P450_B"/>
</dbReference>
<dbReference type="InterPro" id="IPR001128">
    <property type="entry name" value="Cyt_P450"/>
</dbReference>
<evidence type="ECO:0000256" key="5">
    <source>
        <dbReference type="ARBA" id="ARBA00023004"/>
    </source>
</evidence>
<dbReference type="RefSeq" id="WP_069847190.1">
    <property type="nucleotide sequence ID" value="NZ_CP014859.1"/>
</dbReference>
<dbReference type="InterPro" id="IPR036396">
    <property type="entry name" value="Cyt_P450_sf"/>
</dbReference>
<evidence type="ECO:0000256" key="7">
    <source>
        <dbReference type="RuleBase" id="RU000461"/>
    </source>
</evidence>
<dbReference type="InterPro" id="IPR017972">
    <property type="entry name" value="Cyt_P450_CS"/>
</dbReference>
<protein>
    <submittedName>
        <fullName evidence="8">Cytochrome P450</fullName>
        <ecNumber evidence="8">1.14.-.-</ecNumber>
    </submittedName>
</protein>
<sequence length="398" mass="44003">MAQPGQLPLYMRRERFDPTAELGESRRAEGIRLVDTPFGESVHLVTRYEDVRMVLADTTRFGNDRAAALAGPAVEYTEEEARMRAGQLLALDPPDHTRIRRLLTPEFTMRRMRRLEPRIVEIVDAALDDLENAGRPADLVAHFGLPVPSLVICELLGVPYADRAEFQRRSDQMLDLSATDQQRKVAEDEIRLYLAELIARTMAAPNDDLLGMLVREHGTELTADELVGIATILLIAGHETTANMLSLGTLALLTHPEQLAMVRDDPAAVEPAIDELLRWLSIVHAGVARVAKTDTEVAGRSVKAGELLLMSLPGANRDPALREDPDRFDITRGVSGHVAFGHGVHHCIGAPLARMELRIGFPALLRRFPKLALAVPFEEVGFRSNHAIFGVNSLPITW</sequence>
<keyword evidence="5 7" id="KW-0408">Iron</keyword>
<dbReference type="PRINTS" id="PR00385">
    <property type="entry name" value="P450"/>
</dbReference>
<dbReference type="CDD" id="cd11030">
    <property type="entry name" value="CYP105-like"/>
    <property type="match status" value="1"/>
</dbReference>
<dbReference type="PANTHER" id="PTHR46696">
    <property type="entry name" value="P450, PUTATIVE (EUROFUNG)-RELATED"/>
    <property type="match status" value="1"/>
</dbReference>
<proteinExistence type="inferred from homology"/>
<organism evidence="8 9">
    <name type="scientific">Actinoalloteichus hymeniacidonis</name>
    <dbReference type="NCBI Taxonomy" id="340345"/>
    <lineage>
        <taxon>Bacteria</taxon>
        <taxon>Bacillati</taxon>
        <taxon>Actinomycetota</taxon>
        <taxon>Actinomycetes</taxon>
        <taxon>Pseudonocardiales</taxon>
        <taxon>Pseudonocardiaceae</taxon>
        <taxon>Actinoalloteichus</taxon>
    </lineage>
</organism>
<dbReference type="GO" id="GO:0004497">
    <property type="term" value="F:monooxygenase activity"/>
    <property type="evidence" value="ECO:0007669"/>
    <property type="project" value="UniProtKB-KW"/>
</dbReference>
<dbReference type="GO" id="GO:0005506">
    <property type="term" value="F:iron ion binding"/>
    <property type="evidence" value="ECO:0007669"/>
    <property type="project" value="InterPro"/>
</dbReference>